<reference evidence="3 4" key="1">
    <citation type="submission" date="2016-11" db="EMBL/GenBank/DDBJ databases">
        <title>Paenibacillus species isolates.</title>
        <authorList>
            <person name="Beno S.M."/>
        </authorList>
    </citation>
    <scope>NUCLEOTIDE SEQUENCE [LARGE SCALE GENOMIC DNA]</scope>
    <source>
        <strain evidence="3 4">FSL H7-0433</strain>
    </source>
</reference>
<feature type="non-terminal residue" evidence="3">
    <location>
        <position position="1"/>
    </location>
</feature>
<dbReference type="SUPFAM" id="SSF52540">
    <property type="entry name" value="P-loop containing nucleoside triphosphate hydrolases"/>
    <property type="match status" value="1"/>
</dbReference>
<dbReference type="EMBL" id="MPVP01000961">
    <property type="protein sequence ID" value="OMC78442.1"/>
    <property type="molecule type" value="Genomic_DNA"/>
</dbReference>
<gene>
    <name evidence="3" type="ORF">BSO21_35725</name>
    <name evidence="2" type="ORF">BSO21_35730</name>
</gene>
<dbReference type="InterPro" id="IPR027417">
    <property type="entry name" value="P-loop_NTPase"/>
</dbReference>
<protein>
    <submittedName>
        <fullName evidence="3">ABC transporter ATP-binding protein</fullName>
    </submittedName>
</protein>
<dbReference type="InterPro" id="IPR051309">
    <property type="entry name" value="ABCF_ATPase"/>
</dbReference>
<evidence type="ECO:0000259" key="1">
    <source>
        <dbReference type="Pfam" id="PF00005"/>
    </source>
</evidence>
<keyword evidence="4" id="KW-1185">Reference proteome</keyword>
<comment type="caution">
    <text evidence="3">The sequence shown here is derived from an EMBL/GenBank/DDBJ whole genome shotgun (WGS) entry which is preliminary data.</text>
</comment>
<dbReference type="Gene3D" id="3.40.50.300">
    <property type="entry name" value="P-loop containing nucleotide triphosphate hydrolases"/>
    <property type="match status" value="1"/>
</dbReference>
<organism evidence="3 4">
    <name type="scientific">Paenibacillus odorifer</name>
    <dbReference type="NCBI Taxonomy" id="189426"/>
    <lineage>
        <taxon>Bacteria</taxon>
        <taxon>Bacillati</taxon>
        <taxon>Bacillota</taxon>
        <taxon>Bacilli</taxon>
        <taxon>Bacillales</taxon>
        <taxon>Paenibacillaceae</taxon>
        <taxon>Paenibacillus</taxon>
    </lineage>
</organism>
<keyword evidence="3" id="KW-0067">ATP-binding</keyword>
<sequence length="195" mass="22215">FAQELDNLEMNSTILDSLLELPGMTQTEARTILGCFLFTRDDVFKRIGDLSLGEKCRVAFLKLYFGKANLLVLDEPTNYLDIDTRERVEEALMVYPCGLVMVSHDRYLHSKVANRLVILEPSQAPKFFQGTYAEYFAKDRTRLLTGIEQAREDNLALLQLRLNQLIQSSGVDSEAENAALVAEIVNLQRQIQELR</sequence>
<evidence type="ECO:0000313" key="4">
    <source>
        <dbReference type="Proteomes" id="UP000187158"/>
    </source>
</evidence>
<feature type="non-terminal residue" evidence="3">
    <location>
        <position position="195"/>
    </location>
</feature>
<dbReference type="InterPro" id="IPR003439">
    <property type="entry name" value="ABC_transporter-like_ATP-bd"/>
</dbReference>
<dbReference type="PANTHER" id="PTHR42855:SF2">
    <property type="entry name" value="DRUG RESISTANCE ABC TRANSPORTER,ATP-BINDING PROTEIN"/>
    <property type="match status" value="1"/>
</dbReference>
<dbReference type="EMBL" id="MPVP01000960">
    <property type="protein sequence ID" value="OMC78443.1"/>
    <property type="molecule type" value="Genomic_DNA"/>
</dbReference>
<dbReference type="PANTHER" id="PTHR42855">
    <property type="entry name" value="ABC TRANSPORTER ATP-BINDING SUBUNIT"/>
    <property type="match status" value="1"/>
</dbReference>
<evidence type="ECO:0000313" key="2">
    <source>
        <dbReference type="EMBL" id="OMC78442.1"/>
    </source>
</evidence>
<keyword evidence="3" id="KW-0547">Nucleotide-binding</keyword>
<feature type="domain" description="ABC transporter" evidence="1">
    <location>
        <begin position="27"/>
        <end position="78"/>
    </location>
</feature>
<dbReference type="GO" id="GO:0005524">
    <property type="term" value="F:ATP binding"/>
    <property type="evidence" value="ECO:0007669"/>
    <property type="project" value="UniProtKB-KW"/>
</dbReference>
<evidence type="ECO:0000313" key="3">
    <source>
        <dbReference type="EMBL" id="OMC78443.1"/>
    </source>
</evidence>
<dbReference type="Pfam" id="PF00005">
    <property type="entry name" value="ABC_tran"/>
    <property type="match status" value="1"/>
</dbReference>
<dbReference type="Proteomes" id="UP000187158">
    <property type="component" value="Unassembled WGS sequence"/>
</dbReference>
<accession>A0ABX3GBU9</accession>
<name>A0ABX3GBU9_9BACL</name>
<proteinExistence type="predicted"/>